<evidence type="ECO:0000313" key="2">
    <source>
        <dbReference type="Proteomes" id="UP000317909"/>
    </source>
</evidence>
<dbReference type="OrthoDB" id="289843at2"/>
<name>A0A517TTI9_9BACT</name>
<dbReference type="KEGG" id="llh:I41_08440"/>
<proteinExistence type="predicted"/>
<dbReference type="EMBL" id="CP036339">
    <property type="protein sequence ID" value="QDT71684.1"/>
    <property type="molecule type" value="Genomic_DNA"/>
</dbReference>
<sequence>MLQKQLPEDCETLKHLLQNSQIALDAYCKWCRRTQMSNDIIKEYLSGQSPYEPLVERLNAIGHVDCQALAGELPDCSLLAKYLDPAAWDAAWAKSRAASQIYEEAIAAGLFEDDPPPGGEDALRVAFEMFQQSAEAVVSLLRAFRDQVLESVEAATTTHPQKPEWNDTTLKLHFRGKCVRQLRPDAQKPRAVLQHFQDAQWSEWVELPDTWDDQTVRETVKTLNQGLLSLKFCSANRKEPNNILIPGVEWIVNDRRATPAQAP</sequence>
<dbReference type="RefSeq" id="WP_145431147.1">
    <property type="nucleotide sequence ID" value="NZ_CP036339.1"/>
</dbReference>
<dbReference type="AlphaFoldDB" id="A0A517TTI9"/>
<keyword evidence="2" id="KW-1185">Reference proteome</keyword>
<protein>
    <submittedName>
        <fullName evidence="1">Uncharacterized protein</fullName>
    </submittedName>
</protein>
<organism evidence="1 2">
    <name type="scientific">Lacipirellula limnantheis</name>
    <dbReference type="NCBI Taxonomy" id="2528024"/>
    <lineage>
        <taxon>Bacteria</taxon>
        <taxon>Pseudomonadati</taxon>
        <taxon>Planctomycetota</taxon>
        <taxon>Planctomycetia</taxon>
        <taxon>Pirellulales</taxon>
        <taxon>Lacipirellulaceae</taxon>
        <taxon>Lacipirellula</taxon>
    </lineage>
</organism>
<reference evidence="1 2" key="1">
    <citation type="submission" date="2019-02" db="EMBL/GenBank/DDBJ databases">
        <title>Deep-cultivation of Planctomycetes and their phenomic and genomic characterization uncovers novel biology.</title>
        <authorList>
            <person name="Wiegand S."/>
            <person name="Jogler M."/>
            <person name="Boedeker C."/>
            <person name="Pinto D."/>
            <person name="Vollmers J."/>
            <person name="Rivas-Marin E."/>
            <person name="Kohn T."/>
            <person name="Peeters S.H."/>
            <person name="Heuer A."/>
            <person name="Rast P."/>
            <person name="Oberbeckmann S."/>
            <person name="Bunk B."/>
            <person name="Jeske O."/>
            <person name="Meyerdierks A."/>
            <person name="Storesund J.E."/>
            <person name="Kallscheuer N."/>
            <person name="Luecker S."/>
            <person name="Lage O.M."/>
            <person name="Pohl T."/>
            <person name="Merkel B.J."/>
            <person name="Hornburger P."/>
            <person name="Mueller R.-W."/>
            <person name="Bruemmer F."/>
            <person name="Labrenz M."/>
            <person name="Spormann A.M."/>
            <person name="Op den Camp H."/>
            <person name="Overmann J."/>
            <person name="Amann R."/>
            <person name="Jetten M.S.M."/>
            <person name="Mascher T."/>
            <person name="Medema M.H."/>
            <person name="Devos D.P."/>
            <person name="Kaster A.-K."/>
            <person name="Ovreas L."/>
            <person name="Rohde M."/>
            <person name="Galperin M.Y."/>
            <person name="Jogler C."/>
        </authorList>
    </citation>
    <scope>NUCLEOTIDE SEQUENCE [LARGE SCALE GENOMIC DNA]</scope>
    <source>
        <strain evidence="1 2">I41</strain>
    </source>
</reference>
<accession>A0A517TTI9</accession>
<evidence type="ECO:0000313" key="1">
    <source>
        <dbReference type="EMBL" id="QDT71684.1"/>
    </source>
</evidence>
<dbReference type="Proteomes" id="UP000317909">
    <property type="component" value="Chromosome"/>
</dbReference>
<gene>
    <name evidence="1" type="ORF">I41_08440</name>
</gene>